<dbReference type="AlphaFoldDB" id="V4LW09"/>
<accession>V4LW09</accession>
<dbReference type="GO" id="GO:0005829">
    <property type="term" value="C:cytosol"/>
    <property type="evidence" value="ECO:0007669"/>
    <property type="project" value="TreeGrafter"/>
</dbReference>
<comment type="subunit">
    <text evidence="1">Interacts with HSP90 in an ATP-dependent manner.</text>
</comment>
<dbReference type="PANTHER" id="PTHR22932:SF11">
    <property type="entry name" value="CO-CHAPERONE PROTEIN P23"/>
    <property type="match status" value="1"/>
</dbReference>
<dbReference type="GO" id="GO:0005634">
    <property type="term" value="C:nucleus"/>
    <property type="evidence" value="ECO:0007669"/>
    <property type="project" value="UniProtKB-SubCell"/>
</dbReference>
<evidence type="ECO:0000313" key="2">
    <source>
        <dbReference type="EMBL" id="ESQ46697.1"/>
    </source>
</evidence>
<reference evidence="2 3" key="1">
    <citation type="journal article" date="2013" name="Front. Plant Sci.">
        <title>The Reference Genome of the Halophytic Plant Eutrema salsugineum.</title>
        <authorList>
            <person name="Yang R."/>
            <person name="Jarvis D.E."/>
            <person name="Chen H."/>
            <person name="Beilstein M.A."/>
            <person name="Grimwood J."/>
            <person name="Jenkins J."/>
            <person name="Shu S."/>
            <person name="Prochnik S."/>
            <person name="Xin M."/>
            <person name="Ma C."/>
            <person name="Schmutz J."/>
            <person name="Wing R.A."/>
            <person name="Mitchell-Olds T."/>
            <person name="Schumaker K.S."/>
            <person name="Wang X."/>
        </authorList>
    </citation>
    <scope>NUCLEOTIDE SEQUENCE [LARGE SCALE GENOMIC DNA]</scope>
</reference>
<dbReference type="InterPro" id="IPR008978">
    <property type="entry name" value="HSP20-like_chaperone"/>
</dbReference>
<protein>
    <recommendedName>
        <fullName evidence="1">Co-chaperone protein p23</fullName>
    </recommendedName>
</protein>
<dbReference type="GO" id="GO:0051131">
    <property type="term" value="P:chaperone-mediated protein complex assembly"/>
    <property type="evidence" value="ECO:0007669"/>
    <property type="project" value="TreeGrafter"/>
</dbReference>
<dbReference type="Gramene" id="ESQ46697">
    <property type="protein sequence ID" value="ESQ46697"/>
    <property type="gene ID" value="EUTSA_v10000448mg"/>
</dbReference>
<dbReference type="Proteomes" id="UP000030689">
    <property type="component" value="Unassembled WGS sequence"/>
</dbReference>
<comment type="function">
    <text evidence="1">Acts as a co-chaperone for HSP90.</text>
</comment>
<proteinExistence type="inferred from homology"/>
<keyword evidence="1" id="KW-0963">Cytoplasm</keyword>
<gene>
    <name evidence="2" type="ORF">EUTSA_v10000448mg</name>
</gene>
<dbReference type="Gene3D" id="2.60.40.790">
    <property type="match status" value="1"/>
</dbReference>
<keyword evidence="1" id="KW-0539">Nucleus</keyword>
<dbReference type="SUPFAM" id="SSF49764">
    <property type="entry name" value="HSP20-like chaperones"/>
    <property type="match status" value="1"/>
</dbReference>
<dbReference type="GO" id="GO:0006457">
    <property type="term" value="P:protein folding"/>
    <property type="evidence" value="ECO:0007669"/>
    <property type="project" value="TreeGrafter"/>
</dbReference>
<comment type="subcellular location">
    <subcellularLocation>
        <location evidence="1">Cytoplasm</location>
    </subcellularLocation>
    <subcellularLocation>
        <location evidence="1">Nucleus</location>
    </subcellularLocation>
</comment>
<sequence length="168" mass="19430">MCIYFCHNFPLYIIISSDIMNYILIYTVCTQLHASTPMQPACICTHQRQEASTLQDSSRHPTVKWAQRSGAEDIKLKLEPERKFFFSGTSVASKTPYEVDLLGTTTFLFCQILDLKASVSSTCVCYLVKKAEKVWSNRMIKQEEKAHVYLKVDWEKRIDEDEEDEGKE</sequence>
<dbReference type="KEGG" id="eus:EUTSA_v10000448mg"/>
<dbReference type="OMA" id="PACICTH"/>
<comment type="similarity">
    <text evidence="1">Belongs to the p23/wos2 family.</text>
</comment>
<dbReference type="PANTHER" id="PTHR22932">
    <property type="entry name" value="TELOMERASE-BINDING PROTEIN P23 HSP90 CO-CHAPERONE"/>
    <property type="match status" value="1"/>
</dbReference>
<dbReference type="STRING" id="72664.V4LW09"/>
<keyword evidence="1" id="KW-0143">Chaperone</keyword>
<keyword evidence="3" id="KW-1185">Reference proteome</keyword>
<dbReference type="GO" id="GO:0051879">
    <property type="term" value="F:Hsp90 protein binding"/>
    <property type="evidence" value="ECO:0007669"/>
    <property type="project" value="UniProtKB-UniRule"/>
</dbReference>
<dbReference type="EMBL" id="KI517426">
    <property type="protein sequence ID" value="ESQ46697.1"/>
    <property type="molecule type" value="Genomic_DNA"/>
</dbReference>
<organism evidence="2 3">
    <name type="scientific">Eutrema salsugineum</name>
    <name type="common">Saltwater cress</name>
    <name type="synonym">Sisymbrium salsugineum</name>
    <dbReference type="NCBI Taxonomy" id="72664"/>
    <lineage>
        <taxon>Eukaryota</taxon>
        <taxon>Viridiplantae</taxon>
        <taxon>Streptophyta</taxon>
        <taxon>Embryophyta</taxon>
        <taxon>Tracheophyta</taxon>
        <taxon>Spermatophyta</taxon>
        <taxon>Magnoliopsida</taxon>
        <taxon>eudicotyledons</taxon>
        <taxon>Gunneridae</taxon>
        <taxon>Pentapetalae</taxon>
        <taxon>rosids</taxon>
        <taxon>malvids</taxon>
        <taxon>Brassicales</taxon>
        <taxon>Brassicaceae</taxon>
        <taxon>Eutremeae</taxon>
        <taxon>Eutrema</taxon>
    </lineage>
</organism>
<name>V4LW09_EUTSA</name>
<evidence type="ECO:0000256" key="1">
    <source>
        <dbReference type="RuleBase" id="RU369032"/>
    </source>
</evidence>
<dbReference type="eggNOG" id="KOG3158">
    <property type="taxonomic scope" value="Eukaryota"/>
</dbReference>
<dbReference type="InterPro" id="IPR045250">
    <property type="entry name" value="p23-like"/>
</dbReference>
<dbReference type="GO" id="GO:0051087">
    <property type="term" value="F:protein-folding chaperone binding"/>
    <property type="evidence" value="ECO:0007669"/>
    <property type="project" value="TreeGrafter"/>
</dbReference>
<evidence type="ECO:0000313" key="3">
    <source>
        <dbReference type="Proteomes" id="UP000030689"/>
    </source>
</evidence>